<evidence type="ECO:0000259" key="10">
    <source>
        <dbReference type="Pfam" id="PF00278"/>
    </source>
</evidence>
<dbReference type="PANTHER" id="PTHR11482:SF6">
    <property type="entry name" value="ORNITHINE DECARBOXYLASE 1-RELATED"/>
    <property type="match status" value="1"/>
</dbReference>
<feature type="domain" description="Orn/DAP/Arg decarboxylase 2 N-terminal" evidence="11">
    <location>
        <begin position="30"/>
        <end position="261"/>
    </location>
</feature>
<name>A0A7W9ZF76_NOVIT</name>
<reference evidence="12 13" key="1">
    <citation type="submission" date="2020-08" db="EMBL/GenBank/DDBJ databases">
        <title>Genomic Encyclopedia of Type Strains, Phase IV (KMG-IV): sequencing the most valuable type-strain genomes for metagenomic binning, comparative biology and taxonomic classification.</title>
        <authorList>
            <person name="Goeker M."/>
        </authorList>
    </citation>
    <scope>NUCLEOTIDE SEQUENCE [LARGE SCALE GENOMIC DNA]</scope>
    <source>
        <strain evidence="12 13">DSM 11590</strain>
    </source>
</reference>
<dbReference type="InterPro" id="IPR022644">
    <property type="entry name" value="De-COase2_N"/>
</dbReference>
<dbReference type="AlphaFoldDB" id="A0A7W9ZF76"/>
<evidence type="ECO:0000256" key="2">
    <source>
        <dbReference type="ARBA" id="ARBA00008872"/>
    </source>
</evidence>
<evidence type="ECO:0000256" key="7">
    <source>
        <dbReference type="ARBA" id="ARBA00049127"/>
    </source>
</evidence>
<evidence type="ECO:0000313" key="12">
    <source>
        <dbReference type="EMBL" id="MBB6210125.1"/>
    </source>
</evidence>
<dbReference type="InterPro" id="IPR000183">
    <property type="entry name" value="Orn/DAP/Arg_de-COase"/>
</dbReference>
<comment type="caution">
    <text evidence="12">The sequence shown here is derived from an EMBL/GenBank/DDBJ whole genome shotgun (WGS) entry which is preliminary data.</text>
</comment>
<comment type="similarity">
    <text evidence="2 9">Belongs to the Orn/Lys/Arg decarboxylase class-II family.</text>
</comment>
<comment type="pathway">
    <text evidence="5">Amine and polyamine biosynthesis; putrescine biosynthesis via L-ornithine pathway; putrescine from L-ornithine: step 1/1.</text>
</comment>
<evidence type="ECO:0000256" key="9">
    <source>
        <dbReference type="RuleBase" id="RU003737"/>
    </source>
</evidence>
<dbReference type="Pfam" id="PF02784">
    <property type="entry name" value="Orn_Arg_deC_N"/>
    <property type="match status" value="1"/>
</dbReference>
<dbReference type="PANTHER" id="PTHR11482">
    <property type="entry name" value="ARGININE/DIAMINOPIMELATE/ORNITHINE DECARBOXYLASE"/>
    <property type="match status" value="1"/>
</dbReference>
<dbReference type="Pfam" id="PF00278">
    <property type="entry name" value="Orn_DAP_Arg_deC"/>
    <property type="match status" value="1"/>
</dbReference>
<dbReference type="GO" id="GO:0004586">
    <property type="term" value="F:ornithine decarboxylase activity"/>
    <property type="evidence" value="ECO:0007669"/>
    <property type="project" value="UniProtKB-EC"/>
</dbReference>
<evidence type="ECO:0000256" key="3">
    <source>
        <dbReference type="ARBA" id="ARBA00022898"/>
    </source>
</evidence>
<dbReference type="Gene3D" id="3.20.20.10">
    <property type="entry name" value="Alanine racemase"/>
    <property type="match status" value="1"/>
</dbReference>
<feature type="domain" description="Orn/DAP/Arg decarboxylase 2 C-terminal" evidence="10">
    <location>
        <begin position="263"/>
        <end position="351"/>
    </location>
</feature>
<dbReference type="EMBL" id="JACIIX010000004">
    <property type="protein sequence ID" value="MBB6210125.1"/>
    <property type="molecule type" value="Genomic_DNA"/>
</dbReference>
<dbReference type="PRINTS" id="PR01182">
    <property type="entry name" value="ORNDCRBXLASE"/>
</dbReference>
<gene>
    <name evidence="12" type="ORF">FHS48_001535</name>
</gene>
<protein>
    <recommendedName>
        <fullName evidence="6">ornithine decarboxylase</fullName>
        <ecNumber evidence="6">4.1.1.17</ecNumber>
    </recommendedName>
</protein>
<dbReference type="RefSeq" id="WP_184262954.1">
    <property type="nucleotide sequence ID" value="NZ_JACIIX010000004.1"/>
</dbReference>
<dbReference type="SUPFAM" id="SSF50621">
    <property type="entry name" value="Alanine racemase C-terminal domain-like"/>
    <property type="match status" value="1"/>
</dbReference>
<dbReference type="InterPro" id="IPR022657">
    <property type="entry name" value="De-COase2_CS"/>
</dbReference>
<keyword evidence="4 12" id="KW-0456">Lyase</keyword>
<evidence type="ECO:0000259" key="11">
    <source>
        <dbReference type="Pfam" id="PF02784"/>
    </source>
</evidence>
<dbReference type="InterPro" id="IPR022643">
    <property type="entry name" value="De-COase2_C"/>
</dbReference>
<dbReference type="SUPFAM" id="SSF51419">
    <property type="entry name" value="PLP-binding barrel"/>
    <property type="match status" value="1"/>
</dbReference>
<dbReference type="GO" id="GO:0005737">
    <property type="term" value="C:cytoplasm"/>
    <property type="evidence" value="ECO:0007669"/>
    <property type="project" value="TreeGrafter"/>
</dbReference>
<evidence type="ECO:0000256" key="4">
    <source>
        <dbReference type="ARBA" id="ARBA00023239"/>
    </source>
</evidence>
<dbReference type="GO" id="GO:0033387">
    <property type="term" value="P:putrescine biosynthetic process from arginine, via ornithine"/>
    <property type="evidence" value="ECO:0007669"/>
    <property type="project" value="TreeGrafter"/>
</dbReference>
<keyword evidence="3 8" id="KW-0663">Pyridoxal phosphate</keyword>
<evidence type="ECO:0000313" key="13">
    <source>
        <dbReference type="Proteomes" id="UP000544872"/>
    </source>
</evidence>
<comment type="catalytic activity">
    <reaction evidence="7">
        <text>L-ornithine + H(+) = putrescine + CO2</text>
        <dbReference type="Rhea" id="RHEA:22964"/>
        <dbReference type="ChEBI" id="CHEBI:15378"/>
        <dbReference type="ChEBI" id="CHEBI:16526"/>
        <dbReference type="ChEBI" id="CHEBI:46911"/>
        <dbReference type="ChEBI" id="CHEBI:326268"/>
        <dbReference type="EC" id="4.1.1.17"/>
    </reaction>
</comment>
<dbReference type="InterPro" id="IPR029066">
    <property type="entry name" value="PLP-binding_barrel"/>
</dbReference>
<dbReference type="PRINTS" id="PR01179">
    <property type="entry name" value="ODADCRBXLASE"/>
</dbReference>
<dbReference type="CDD" id="cd00622">
    <property type="entry name" value="PLPDE_III_ODC"/>
    <property type="match status" value="1"/>
</dbReference>
<evidence type="ECO:0000256" key="5">
    <source>
        <dbReference type="ARBA" id="ARBA00034115"/>
    </source>
</evidence>
<feature type="active site" description="Proton donor" evidence="8">
    <location>
        <position position="325"/>
    </location>
</feature>
<proteinExistence type="inferred from homology"/>
<dbReference type="InterPro" id="IPR022653">
    <property type="entry name" value="De-COase2_pyr-phos_BS"/>
</dbReference>
<dbReference type="PROSITE" id="PS00879">
    <property type="entry name" value="ODR_DC_2_2"/>
    <property type="match status" value="1"/>
</dbReference>
<dbReference type="InterPro" id="IPR002433">
    <property type="entry name" value="Orn_de-COase"/>
</dbReference>
<dbReference type="InterPro" id="IPR009006">
    <property type="entry name" value="Ala_racemase/Decarboxylase_C"/>
</dbReference>
<dbReference type="EC" id="4.1.1.17" evidence="6"/>
<dbReference type="PROSITE" id="PS00878">
    <property type="entry name" value="ODR_DC_2_1"/>
    <property type="match status" value="1"/>
</dbReference>
<organism evidence="12 13">
    <name type="scientific">Novispirillum itersonii</name>
    <name type="common">Aquaspirillum itersonii</name>
    <dbReference type="NCBI Taxonomy" id="189"/>
    <lineage>
        <taxon>Bacteria</taxon>
        <taxon>Pseudomonadati</taxon>
        <taxon>Pseudomonadota</taxon>
        <taxon>Alphaproteobacteria</taxon>
        <taxon>Rhodospirillales</taxon>
        <taxon>Novispirillaceae</taxon>
        <taxon>Novispirillum</taxon>
    </lineage>
</organism>
<dbReference type="Gene3D" id="2.40.37.10">
    <property type="entry name" value="Lyase, Ornithine Decarboxylase, Chain A, domain 1"/>
    <property type="match status" value="1"/>
</dbReference>
<accession>A0A7W9ZF76</accession>
<dbReference type="Proteomes" id="UP000544872">
    <property type="component" value="Unassembled WGS sequence"/>
</dbReference>
<evidence type="ECO:0000256" key="8">
    <source>
        <dbReference type="PIRSR" id="PIRSR600183-50"/>
    </source>
</evidence>
<comment type="cofactor">
    <cofactor evidence="1 8">
        <name>pyridoxal 5'-phosphate</name>
        <dbReference type="ChEBI" id="CHEBI:597326"/>
    </cofactor>
</comment>
<sequence>MSPVFASAQEVVNTLRPRDPVLCVRPGVLEQNARRMIAAFPGDVLYAVKCNAGQPVLDALYAGGVRHFDTATIAEVRQVSDRYADADCHFMHPVKSRDAIAEAYFVHGVRSFVVDHPDELEKILDVTEGAADMTVSVRLEIPNRNAMMSLHGKFGATPAEAATLLNGVAASGNRTGLTFHVGSQCVDTAAFSHAIDLCGTVIRQAGVTLDVLDVGGGFPGYYTGEEPEFAAFVAAIVSGCKRIGLPDTCRLQCEPGRALVADAVSVIARVELRRGNKLYINDGTYGSLAELKYLGNCFPMQVVRPQGENPAMGAPAGFDLFGPTCDTVDTMPGPFWLSDDVREGDWIEIGRLGAYSSALSTRFNGCASAAWVNVSDSVVLTSTRVASLDELRRRAA</sequence>
<evidence type="ECO:0000256" key="1">
    <source>
        <dbReference type="ARBA" id="ARBA00001933"/>
    </source>
</evidence>
<feature type="modified residue" description="N6-(pyridoxal phosphate)lysine" evidence="8">
    <location>
        <position position="49"/>
    </location>
</feature>
<keyword evidence="13" id="KW-1185">Reference proteome</keyword>
<evidence type="ECO:0000256" key="6">
    <source>
        <dbReference type="ARBA" id="ARBA00034138"/>
    </source>
</evidence>